<keyword evidence="1" id="KW-0472">Membrane</keyword>
<keyword evidence="1" id="KW-1133">Transmembrane helix</keyword>
<accession>A0AAE0AE29</accession>
<dbReference type="Proteomes" id="UP001281410">
    <property type="component" value="Unassembled WGS sequence"/>
</dbReference>
<organism evidence="2 3">
    <name type="scientific">Dipteronia sinensis</name>
    <dbReference type="NCBI Taxonomy" id="43782"/>
    <lineage>
        <taxon>Eukaryota</taxon>
        <taxon>Viridiplantae</taxon>
        <taxon>Streptophyta</taxon>
        <taxon>Embryophyta</taxon>
        <taxon>Tracheophyta</taxon>
        <taxon>Spermatophyta</taxon>
        <taxon>Magnoliopsida</taxon>
        <taxon>eudicotyledons</taxon>
        <taxon>Gunneridae</taxon>
        <taxon>Pentapetalae</taxon>
        <taxon>rosids</taxon>
        <taxon>malvids</taxon>
        <taxon>Sapindales</taxon>
        <taxon>Sapindaceae</taxon>
        <taxon>Hippocastanoideae</taxon>
        <taxon>Acereae</taxon>
        <taxon>Dipteronia</taxon>
    </lineage>
</organism>
<protein>
    <submittedName>
        <fullName evidence="2">Uncharacterized protein</fullName>
    </submittedName>
</protein>
<dbReference type="EMBL" id="JANJYJ010000005">
    <property type="protein sequence ID" value="KAK3212216.1"/>
    <property type="molecule type" value="Genomic_DNA"/>
</dbReference>
<keyword evidence="3" id="KW-1185">Reference proteome</keyword>
<keyword evidence="1" id="KW-0812">Transmembrane</keyword>
<dbReference type="AlphaFoldDB" id="A0AAE0AE29"/>
<evidence type="ECO:0000313" key="3">
    <source>
        <dbReference type="Proteomes" id="UP001281410"/>
    </source>
</evidence>
<evidence type="ECO:0000313" key="2">
    <source>
        <dbReference type="EMBL" id="KAK3212216.1"/>
    </source>
</evidence>
<evidence type="ECO:0000256" key="1">
    <source>
        <dbReference type="SAM" id="Phobius"/>
    </source>
</evidence>
<comment type="caution">
    <text evidence="2">The sequence shown here is derived from an EMBL/GenBank/DDBJ whole genome shotgun (WGS) entry which is preliminary data.</text>
</comment>
<proteinExistence type="predicted"/>
<sequence>MVGVVSGAGLIMGVVSGLGLVAGLVCFLDNVESRFGFEDDESGFRQFLVKGLVGNGASIKVFSDPWLPRKPYFLPAVYSNVDADLKVCDLIIPHAGGWNVRAIFQHLLSVDKEIVLSIPIFRRPCVDKLI</sequence>
<feature type="transmembrane region" description="Helical" evidence="1">
    <location>
        <begin position="6"/>
        <end position="28"/>
    </location>
</feature>
<gene>
    <name evidence="2" type="ORF">Dsin_016922</name>
</gene>
<name>A0AAE0AE29_9ROSI</name>
<reference evidence="2" key="1">
    <citation type="journal article" date="2023" name="Plant J.">
        <title>Genome sequences and population genomics provide insights into the demographic history, inbreeding, and mutation load of two 'living fossil' tree species of Dipteronia.</title>
        <authorList>
            <person name="Feng Y."/>
            <person name="Comes H.P."/>
            <person name="Chen J."/>
            <person name="Zhu S."/>
            <person name="Lu R."/>
            <person name="Zhang X."/>
            <person name="Li P."/>
            <person name="Qiu J."/>
            <person name="Olsen K.M."/>
            <person name="Qiu Y."/>
        </authorList>
    </citation>
    <scope>NUCLEOTIDE SEQUENCE</scope>
    <source>
        <strain evidence="2">NBL</strain>
    </source>
</reference>